<dbReference type="AlphaFoldDB" id="A0AAV7S8T9"/>
<accession>A0AAV7S8T9</accession>
<name>A0AAV7S8T9_PLEWA</name>
<keyword evidence="2" id="KW-1185">Reference proteome</keyword>
<reference evidence="1" key="1">
    <citation type="journal article" date="2022" name="bioRxiv">
        <title>Sequencing and chromosome-scale assembly of the giantPleurodeles waltlgenome.</title>
        <authorList>
            <person name="Brown T."/>
            <person name="Elewa A."/>
            <person name="Iarovenko S."/>
            <person name="Subramanian E."/>
            <person name="Araus A.J."/>
            <person name="Petzold A."/>
            <person name="Susuki M."/>
            <person name="Suzuki K.-i.T."/>
            <person name="Hayashi T."/>
            <person name="Toyoda A."/>
            <person name="Oliveira C."/>
            <person name="Osipova E."/>
            <person name="Leigh N.D."/>
            <person name="Simon A."/>
            <person name="Yun M.H."/>
        </authorList>
    </citation>
    <scope>NUCLEOTIDE SEQUENCE</scope>
    <source>
        <strain evidence="1">20211129_DDA</strain>
        <tissue evidence="1">Liver</tissue>
    </source>
</reference>
<evidence type="ECO:0000313" key="1">
    <source>
        <dbReference type="EMBL" id="KAJ1161376.1"/>
    </source>
</evidence>
<dbReference type="EMBL" id="JANPWB010000008">
    <property type="protein sequence ID" value="KAJ1161376.1"/>
    <property type="molecule type" value="Genomic_DNA"/>
</dbReference>
<sequence length="94" mass="10753">MTPGCLRGKYSLLYSCSLSWVRLHMLCALQGALIHAGLPPHSQDHLPFQVLPEEDEVASISHLPDRCVRLSILFLIYKSEDQTKTCRIIHYSFR</sequence>
<proteinExistence type="predicted"/>
<organism evidence="1 2">
    <name type="scientific">Pleurodeles waltl</name>
    <name type="common">Iberian ribbed newt</name>
    <dbReference type="NCBI Taxonomy" id="8319"/>
    <lineage>
        <taxon>Eukaryota</taxon>
        <taxon>Metazoa</taxon>
        <taxon>Chordata</taxon>
        <taxon>Craniata</taxon>
        <taxon>Vertebrata</taxon>
        <taxon>Euteleostomi</taxon>
        <taxon>Amphibia</taxon>
        <taxon>Batrachia</taxon>
        <taxon>Caudata</taxon>
        <taxon>Salamandroidea</taxon>
        <taxon>Salamandridae</taxon>
        <taxon>Pleurodelinae</taxon>
        <taxon>Pleurodeles</taxon>
    </lineage>
</organism>
<comment type="caution">
    <text evidence="1">The sequence shown here is derived from an EMBL/GenBank/DDBJ whole genome shotgun (WGS) entry which is preliminary data.</text>
</comment>
<gene>
    <name evidence="1" type="ORF">NDU88_001863</name>
</gene>
<dbReference type="Proteomes" id="UP001066276">
    <property type="component" value="Chromosome 4_2"/>
</dbReference>
<protein>
    <submittedName>
        <fullName evidence="1">Uncharacterized protein</fullName>
    </submittedName>
</protein>
<evidence type="ECO:0000313" key="2">
    <source>
        <dbReference type="Proteomes" id="UP001066276"/>
    </source>
</evidence>